<keyword evidence="1" id="KW-1133">Transmembrane helix</keyword>
<dbReference type="InParanoid" id="G3NFR7"/>
<dbReference type="Ensembl" id="ENSGACT00000004186.1">
    <property type="protein sequence ID" value="ENSGACP00000004172.1"/>
    <property type="gene ID" value="ENSGACG00000003188.1"/>
</dbReference>
<feature type="transmembrane region" description="Helical" evidence="1">
    <location>
        <begin position="12"/>
        <end position="39"/>
    </location>
</feature>
<evidence type="ECO:0000313" key="2">
    <source>
        <dbReference type="Ensembl" id="ENSGACP00000004172.1"/>
    </source>
</evidence>
<dbReference type="Bgee" id="ENSGACG00000003188">
    <property type="expression patterns" value="Expressed in liver and 13 other cell types or tissues"/>
</dbReference>
<sequence length="100" mass="11312">MGLRTVLCFYILRYLIIFGSFLCNVRFISLYNVSLLFAVRVVCDVSPPVKATVCSLQRGGAFVPVVFSACSSVSHTHTRISTHSKITQPLLRYLCWYFVN</sequence>
<protein>
    <submittedName>
        <fullName evidence="2">Uncharacterized protein</fullName>
    </submittedName>
</protein>
<proteinExistence type="predicted"/>
<accession>G3NFR7</accession>
<keyword evidence="1" id="KW-0812">Transmembrane</keyword>
<reference evidence="2" key="1">
    <citation type="submission" date="2006-01" db="EMBL/GenBank/DDBJ databases">
        <authorList>
            <person name="Lindblad-Toh K."/>
            <person name="Mauceli E."/>
            <person name="Grabherr M."/>
            <person name="Chang J.L."/>
            <person name="Lander E.S."/>
        </authorList>
    </citation>
    <scope>NUCLEOTIDE SEQUENCE [LARGE SCALE GENOMIC DNA]</scope>
</reference>
<evidence type="ECO:0000256" key="1">
    <source>
        <dbReference type="SAM" id="Phobius"/>
    </source>
</evidence>
<dbReference type="AlphaFoldDB" id="G3NFR7"/>
<keyword evidence="1" id="KW-0472">Membrane</keyword>
<reference evidence="2" key="2">
    <citation type="submission" date="2024-04" db="UniProtKB">
        <authorList>
            <consortium name="Ensembl"/>
        </authorList>
    </citation>
    <scope>IDENTIFICATION</scope>
</reference>
<organism evidence="2">
    <name type="scientific">Gasterosteus aculeatus</name>
    <name type="common">Three-spined stickleback</name>
    <dbReference type="NCBI Taxonomy" id="69293"/>
    <lineage>
        <taxon>Eukaryota</taxon>
        <taxon>Metazoa</taxon>
        <taxon>Chordata</taxon>
        <taxon>Craniata</taxon>
        <taxon>Vertebrata</taxon>
        <taxon>Euteleostomi</taxon>
        <taxon>Actinopterygii</taxon>
        <taxon>Neopterygii</taxon>
        <taxon>Teleostei</taxon>
        <taxon>Neoteleostei</taxon>
        <taxon>Acanthomorphata</taxon>
        <taxon>Eupercaria</taxon>
        <taxon>Perciformes</taxon>
        <taxon>Cottioidei</taxon>
        <taxon>Gasterosteales</taxon>
        <taxon>Gasterosteidae</taxon>
        <taxon>Gasterosteus</taxon>
    </lineage>
</organism>
<name>G3NFR7_GASAC</name>